<dbReference type="EMBL" id="AWXU01000016">
    <property type="protein sequence ID" value="KFN50767.1"/>
    <property type="molecule type" value="Genomic_DNA"/>
</dbReference>
<dbReference type="Proteomes" id="UP000029391">
    <property type="component" value="Unassembled WGS sequence"/>
</dbReference>
<evidence type="ECO:0000313" key="8">
    <source>
        <dbReference type="EMBL" id="KFN50767.1"/>
    </source>
</evidence>
<dbReference type="SMART" id="SM00220">
    <property type="entry name" value="S_TKc"/>
    <property type="match status" value="1"/>
</dbReference>
<reference evidence="8 9" key="1">
    <citation type="submission" date="2013-09" db="EMBL/GenBank/DDBJ databases">
        <title>Genome sequencing of Arenimonas composti.</title>
        <authorList>
            <person name="Chen F."/>
            <person name="Wang G."/>
        </authorList>
    </citation>
    <scope>NUCLEOTIDE SEQUENCE [LARGE SCALE GENOMIC DNA]</scope>
    <source>
        <strain evidence="8 9">TR7-09</strain>
    </source>
</reference>
<dbReference type="OrthoDB" id="9801841at2"/>
<evidence type="ECO:0000256" key="5">
    <source>
        <dbReference type="PROSITE-ProRule" id="PRU10141"/>
    </source>
</evidence>
<keyword evidence="1" id="KW-0808">Transferase</keyword>
<dbReference type="PROSITE" id="PS00107">
    <property type="entry name" value="PROTEIN_KINASE_ATP"/>
    <property type="match status" value="1"/>
</dbReference>
<dbReference type="Gene3D" id="1.10.510.10">
    <property type="entry name" value="Transferase(Phosphotransferase) domain 1"/>
    <property type="match status" value="1"/>
</dbReference>
<proteinExistence type="predicted"/>
<dbReference type="GO" id="GO:0004674">
    <property type="term" value="F:protein serine/threonine kinase activity"/>
    <property type="evidence" value="ECO:0007669"/>
    <property type="project" value="TreeGrafter"/>
</dbReference>
<dbReference type="PANTHER" id="PTHR43289:SF6">
    <property type="entry name" value="SERINE_THREONINE-PROTEIN KINASE NEKL-3"/>
    <property type="match status" value="1"/>
</dbReference>
<dbReference type="PROSITE" id="PS50011">
    <property type="entry name" value="PROTEIN_KINASE_DOM"/>
    <property type="match status" value="1"/>
</dbReference>
<evidence type="ECO:0000256" key="2">
    <source>
        <dbReference type="ARBA" id="ARBA00022741"/>
    </source>
</evidence>
<gene>
    <name evidence="8" type="ORF">P873_05095</name>
</gene>
<feature type="region of interest" description="Disordered" evidence="6">
    <location>
        <begin position="771"/>
        <end position="798"/>
    </location>
</feature>
<keyword evidence="2 5" id="KW-0547">Nucleotide-binding</keyword>
<feature type="binding site" evidence="5">
    <location>
        <position position="83"/>
    </location>
    <ligand>
        <name>ATP</name>
        <dbReference type="ChEBI" id="CHEBI:30616"/>
    </ligand>
</feature>
<feature type="domain" description="Protein kinase" evidence="7">
    <location>
        <begin position="54"/>
        <end position="315"/>
    </location>
</feature>
<keyword evidence="4 5" id="KW-0067">ATP-binding</keyword>
<dbReference type="PROSITE" id="PS00108">
    <property type="entry name" value="PROTEIN_KINASE_ST"/>
    <property type="match status" value="1"/>
</dbReference>
<evidence type="ECO:0000313" key="9">
    <source>
        <dbReference type="Proteomes" id="UP000029391"/>
    </source>
</evidence>
<dbReference type="PANTHER" id="PTHR43289">
    <property type="entry name" value="MITOGEN-ACTIVATED PROTEIN KINASE KINASE KINASE 20-RELATED"/>
    <property type="match status" value="1"/>
</dbReference>
<dbReference type="SUPFAM" id="SSF56112">
    <property type="entry name" value="Protein kinase-like (PK-like)"/>
    <property type="match status" value="1"/>
</dbReference>
<evidence type="ECO:0000256" key="3">
    <source>
        <dbReference type="ARBA" id="ARBA00022777"/>
    </source>
</evidence>
<keyword evidence="3" id="KW-0418">Kinase</keyword>
<dbReference type="eggNOG" id="COG0515">
    <property type="taxonomic scope" value="Bacteria"/>
</dbReference>
<dbReference type="InterPro" id="IPR017441">
    <property type="entry name" value="Protein_kinase_ATP_BS"/>
</dbReference>
<protein>
    <recommendedName>
        <fullName evidence="7">Protein kinase domain-containing protein</fullName>
    </recommendedName>
</protein>
<dbReference type="InterPro" id="IPR008271">
    <property type="entry name" value="Ser/Thr_kinase_AS"/>
</dbReference>
<dbReference type="AlphaFoldDB" id="A0A091BGT2"/>
<organism evidence="8 9">
    <name type="scientific">Arenimonas composti TR7-09 = DSM 18010</name>
    <dbReference type="NCBI Taxonomy" id="1121013"/>
    <lineage>
        <taxon>Bacteria</taxon>
        <taxon>Pseudomonadati</taxon>
        <taxon>Pseudomonadota</taxon>
        <taxon>Gammaproteobacteria</taxon>
        <taxon>Lysobacterales</taxon>
        <taxon>Lysobacteraceae</taxon>
        <taxon>Arenimonas</taxon>
    </lineage>
</organism>
<accession>A0A091BGT2</accession>
<sequence length="798" mass="86700">MNHPTPGDVTRALADFAFASQSRPAGGSRPLAWLSADELAIDLDDPAQRRFGDYELVAKLGAGGMGVVYRARQHGLERDVAIKLLAAGPWASDEFIARFRREARSAARMQHPNIVEIHEFGERDGLHWFSMRLVAGESLAERLHRDGPMPPHEAARLLRKVAEAIDYAHRLGVLHLDLKPANILLTTDGEPLVADFGLARRIDAGHDGGDEISGTPAYMAPEQATLRTQPLGAATDIHGLGATLYRMLAGRAPFAGEDSQATLHAVVALTPPRPSSLRRAIPADLDAICLRCLEKEPAQRYASARELADDLGRFLDGRPVGARPLSPPQRFVRWLRREPKLAFASSAAFAALAIGFAVAAVQWREAESARSISEVQRLRAEMHAQAQEKAVELAVHLFTGDIAGERAGPEHHGDVAPEETRAEDTVAWLQEATAGDEALLARILGAFTAALARQRGAEGAQTILAPVVENIGAPYRAQVAARWEARGGSDDLVIAALWSRPGNADLPAYWRGDGPRVLPMGDFARRIAAAHARDRDAVMPLFVAALYCDPRQAPCAIADAARRLTAVDPDNAASWALAAARDAATAEERRAMLARAAGASRFDDRFADLFALLRRGLDDSGVPWPEALLQPLAAASGSDRPAMLPVYWEFQLRPVFPQPFVELCNPVNGRMADDLRADCIAYADLLSGSRGGMLHNHVGELMLRRLLPDGPRTAELVEARRRYLWLMSTPAVLAVTAEVGGGWEQLMDDAARVGEREAFFLRMERLGHRREPPAGWLPADPDTLLLPEQRRSGPSASN</sequence>
<evidence type="ECO:0000256" key="4">
    <source>
        <dbReference type="ARBA" id="ARBA00022840"/>
    </source>
</evidence>
<dbReference type="CDD" id="cd14014">
    <property type="entry name" value="STKc_PknB_like"/>
    <property type="match status" value="1"/>
</dbReference>
<dbReference type="InterPro" id="IPR000719">
    <property type="entry name" value="Prot_kinase_dom"/>
</dbReference>
<comment type="caution">
    <text evidence="8">The sequence shown here is derived from an EMBL/GenBank/DDBJ whole genome shotgun (WGS) entry which is preliminary data.</text>
</comment>
<evidence type="ECO:0000256" key="6">
    <source>
        <dbReference type="SAM" id="MobiDB-lite"/>
    </source>
</evidence>
<name>A0A091BGT2_9GAMM</name>
<dbReference type="GO" id="GO:0005524">
    <property type="term" value="F:ATP binding"/>
    <property type="evidence" value="ECO:0007669"/>
    <property type="project" value="UniProtKB-UniRule"/>
</dbReference>
<dbReference type="STRING" id="1121013.GCA_000426365_01600"/>
<evidence type="ECO:0000256" key="1">
    <source>
        <dbReference type="ARBA" id="ARBA00022679"/>
    </source>
</evidence>
<dbReference type="Gene3D" id="3.30.200.20">
    <property type="entry name" value="Phosphorylase Kinase, domain 1"/>
    <property type="match status" value="1"/>
</dbReference>
<dbReference type="RefSeq" id="WP_051239758.1">
    <property type="nucleotide sequence ID" value="NZ_AUFF01000003.1"/>
</dbReference>
<dbReference type="Pfam" id="PF00069">
    <property type="entry name" value="Pkinase"/>
    <property type="match status" value="1"/>
</dbReference>
<keyword evidence="9" id="KW-1185">Reference proteome</keyword>
<evidence type="ECO:0000259" key="7">
    <source>
        <dbReference type="PROSITE" id="PS50011"/>
    </source>
</evidence>
<dbReference type="InterPro" id="IPR011009">
    <property type="entry name" value="Kinase-like_dom_sf"/>
</dbReference>